<keyword evidence="1" id="KW-0732">Signal</keyword>
<dbReference type="EMBL" id="RBOW01000228">
    <property type="protein sequence ID" value="RMN37392.1"/>
    <property type="molecule type" value="Genomic_DNA"/>
</dbReference>
<protein>
    <submittedName>
        <fullName evidence="2">Uncharacterized protein</fullName>
    </submittedName>
</protein>
<evidence type="ECO:0000313" key="3">
    <source>
        <dbReference type="Proteomes" id="UP000281372"/>
    </source>
</evidence>
<gene>
    <name evidence="2" type="ORF">ALQ64_01968</name>
</gene>
<reference evidence="2 3" key="1">
    <citation type="submission" date="2018-08" db="EMBL/GenBank/DDBJ databases">
        <title>Recombination of ecologically and evolutionarily significant loci maintains genetic cohesion in the Pseudomonas syringae species complex.</title>
        <authorList>
            <person name="Dillon M."/>
            <person name="Thakur S."/>
            <person name="Almeida R.N.D."/>
            <person name="Weir B.S."/>
            <person name="Guttman D.S."/>
        </authorList>
    </citation>
    <scope>NUCLEOTIDE SEQUENCE [LARGE SCALE GENOMIC DNA]</scope>
    <source>
        <strain evidence="2 3">ICMP 2821</strain>
    </source>
</reference>
<feature type="chain" id="PRO_5018056598" evidence="1">
    <location>
        <begin position="26"/>
        <end position="358"/>
    </location>
</feature>
<dbReference type="Proteomes" id="UP000281372">
    <property type="component" value="Unassembled WGS sequence"/>
</dbReference>
<name>A0A3M3LQ64_PSECA</name>
<proteinExistence type="predicted"/>
<organism evidence="2 3">
    <name type="scientific">Pseudomonas cannabina</name>
    <dbReference type="NCBI Taxonomy" id="86840"/>
    <lineage>
        <taxon>Bacteria</taxon>
        <taxon>Pseudomonadati</taxon>
        <taxon>Pseudomonadota</taxon>
        <taxon>Gammaproteobacteria</taxon>
        <taxon>Pseudomonadales</taxon>
        <taxon>Pseudomonadaceae</taxon>
        <taxon>Pseudomonas</taxon>
    </lineage>
</organism>
<accession>A0A3M3LQ64</accession>
<dbReference type="RefSeq" id="WP_147464564.1">
    <property type="nucleotide sequence ID" value="NZ_RBOW01000228.1"/>
</dbReference>
<evidence type="ECO:0000256" key="1">
    <source>
        <dbReference type="SAM" id="SignalP"/>
    </source>
</evidence>
<comment type="caution">
    <text evidence="2">The sequence shown here is derived from an EMBL/GenBank/DDBJ whole genome shotgun (WGS) entry which is preliminary data.</text>
</comment>
<dbReference type="AlphaFoldDB" id="A0A3M3LQ64"/>
<feature type="signal peptide" evidence="1">
    <location>
        <begin position="1"/>
        <end position="25"/>
    </location>
</feature>
<sequence length="358" mass="39615">MAFKRISLCVAISAMNLLISSPASATGIPVYCFNCQEGSSNAAHAILDGIRSQTEALLNAMDYSMRAQEKLATAREVAMGSTAEKIKNSYAMEPSLGAKPRAACGQYGAAGLRATAQSSGPQLRQALTKRTQAHNNQGRNLAKGEPRKDYSINQIISVLDDPKEPVFSGEMIMSNKPVSGEDFSALEKLRQKQELVVNPYPVEMPTEDDVKRIKANGSAEEKTNLAQTIALQKRQEIGQYVLDEAFERNIQRLDPTAIKYMIQDLDSYLSEDQKRALNGKISPNQLDELMATYRVRSEEWVKSATTSPSEAMARREMMLSNAEILNQVWESKQVLNQILRVLAFSDVRNVSKDGMLSK</sequence>
<evidence type="ECO:0000313" key="2">
    <source>
        <dbReference type="EMBL" id="RMN37392.1"/>
    </source>
</evidence>